<sequence>MSCSFQIEDPKRYSKCDVSVKQDTRVCRGPFDSYDFPTSQVKNTKKMLQVVNKSRTRSLEGQDPVSLAHHKPTVLPSISPQPPAAQGREKALSKGTSCSRPRKSCKIYHLHPLREEKQATFDAAAVAEQFAINLTPAAQAAAGPRPRLRPGGSRAPQTSSDPNTGLRTLITLLQKHKATANLRIAGFVSQVLQEALAGMFSPHRPLTTSSKGLPLPPRPRSPTLPLLATFHTLTSGSVQDVIASSELVCGMRWLLVRDLDLRGKACCAELPMGWGTLDPSLLSLQRDSQPAYPETLKFHSSSSFDICKINQMQQKQWLNQRSLQQDAQERE</sequence>
<dbReference type="Proteomes" id="UP000296049">
    <property type="component" value="Unassembled WGS sequence"/>
</dbReference>
<feature type="region of interest" description="Disordered" evidence="1">
    <location>
        <begin position="137"/>
        <end position="164"/>
    </location>
</feature>
<dbReference type="EMBL" id="KB743197">
    <property type="protein sequence ID" value="EOB00423.1"/>
    <property type="molecule type" value="Genomic_DNA"/>
</dbReference>
<organism evidence="2 3">
    <name type="scientific">Anas platyrhynchos</name>
    <name type="common">Mallard</name>
    <name type="synonym">Anas boschas</name>
    <dbReference type="NCBI Taxonomy" id="8839"/>
    <lineage>
        <taxon>Eukaryota</taxon>
        <taxon>Metazoa</taxon>
        <taxon>Chordata</taxon>
        <taxon>Craniata</taxon>
        <taxon>Vertebrata</taxon>
        <taxon>Euteleostomi</taxon>
        <taxon>Archelosauria</taxon>
        <taxon>Archosauria</taxon>
        <taxon>Dinosauria</taxon>
        <taxon>Saurischia</taxon>
        <taxon>Theropoda</taxon>
        <taxon>Coelurosauria</taxon>
        <taxon>Aves</taxon>
        <taxon>Neognathae</taxon>
        <taxon>Galloanserae</taxon>
        <taxon>Anseriformes</taxon>
        <taxon>Anatidae</taxon>
        <taxon>Anatinae</taxon>
        <taxon>Anas</taxon>
    </lineage>
</organism>
<name>R0LJ82_ANAPL</name>
<dbReference type="AlphaFoldDB" id="R0LJ82"/>
<feature type="region of interest" description="Disordered" evidence="1">
    <location>
        <begin position="73"/>
        <end position="101"/>
    </location>
</feature>
<evidence type="ECO:0000256" key="1">
    <source>
        <dbReference type="SAM" id="MobiDB-lite"/>
    </source>
</evidence>
<gene>
    <name evidence="2" type="ORF">Anapl_00757</name>
</gene>
<accession>R0LJ82</accession>
<evidence type="ECO:0000313" key="3">
    <source>
        <dbReference type="Proteomes" id="UP000296049"/>
    </source>
</evidence>
<proteinExistence type="predicted"/>
<evidence type="ECO:0000313" key="2">
    <source>
        <dbReference type="EMBL" id="EOB00423.1"/>
    </source>
</evidence>
<reference evidence="3" key="1">
    <citation type="journal article" date="2013" name="Nat. Genet.">
        <title>The duck genome and transcriptome provide insight into an avian influenza virus reservoir species.</title>
        <authorList>
            <person name="Huang Y."/>
            <person name="Li Y."/>
            <person name="Burt D.W."/>
            <person name="Chen H."/>
            <person name="Zhang Y."/>
            <person name="Qian W."/>
            <person name="Kim H."/>
            <person name="Gan S."/>
            <person name="Zhao Y."/>
            <person name="Li J."/>
            <person name="Yi K."/>
            <person name="Feng H."/>
            <person name="Zhu P."/>
            <person name="Li B."/>
            <person name="Liu Q."/>
            <person name="Fairley S."/>
            <person name="Magor K.E."/>
            <person name="Du Z."/>
            <person name="Hu X."/>
            <person name="Goodman L."/>
            <person name="Tafer H."/>
            <person name="Vignal A."/>
            <person name="Lee T."/>
            <person name="Kim K.W."/>
            <person name="Sheng Z."/>
            <person name="An Y."/>
            <person name="Searle S."/>
            <person name="Herrero J."/>
            <person name="Groenen M.A."/>
            <person name="Crooijmans R.P."/>
            <person name="Faraut T."/>
            <person name="Cai Q."/>
            <person name="Webster R.G."/>
            <person name="Aldridge J.R."/>
            <person name="Warren W.C."/>
            <person name="Bartschat S."/>
            <person name="Kehr S."/>
            <person name="Marz M."/>
            <person name="Stadler P.F."/>
            <person name="Smith J."/>
            <person name="Kraus R.H."/>
            <person name="Zhao Y."/>
            <person name="Ren L."/>
            <person name="Fei J."/>
            <person name="Morisson M."/>
            <person name="Kaiser P."/>
            <person name="Griffin D.K."/>
            <person name="Rao M."/>
            <person name="Pitel F."/>
            <person name="Wang J."/>
            <person name="Li N."/>
        </authorList>
    </citation>
    <scope>NUCLEOTIDE SEQUENCE [LARGE SCALE GENOMIC DNA]</scope>
</reference>
<feature type="compositionally biased region" description="Low complexity" evidence="1">
    <location>
        <begin position="137"/>
        <end position="156"/>
    </location>
</feature>
<keyword evidence="3" id="KW-1185">Reference proteome</keyword>
<protein>
    <submittedName>
        <fullName evidence="2">Uncharacterized protein</fullName>
    </submittedName>
</protein>